<organism evidence="7 8">
    <name type="scientific">Ameiurus melas</name>
    <name type="common">Black bullhead</name>
    <name type="synonym">Silurus melas</name>
    <dbReference type="NCBI Taxonomy" id="219545"/>
    <lineage>
        <taxon>Eukaryota</taxon>
        <taxon>Metazoa</taxon>
        <taxon>Chordata</taxon>
        <taxon>Craniata</taxon>
        <taxon>Vertebrata</taxon>
        <taxon>Euteleostomi</taxon>
        <taxon>Actinopterygii</taxon>
        <taxon>Neopterygii</taxon>
        <taxon>Teleostei</taxon>
        <taxon>Ostariophysi</taxon>
        <taxon>Siluriformes</taxon>
        <taxon>Ictaluridae</taxon>
        <taxon>Ameiurus</taxon>
    </lineage>
</organism>
<accession>A0A7J6ACE6</accession>
<evidence type="ECO:0000256" key="4">
    <source>
        <dbReference type="ARBA" id="ARBA00022989"/>
    </source>
</evidence>
<comment type="caution">
    <text evidence="7">The sequence shown here is derived from an EMBL/GenBank/DDBJ whole genome shotgun (WGS) entry which is preliminary data.</text>
</comment>
<protein>
    <recommendedName>
        <fullName evidence="9">Membrane-spanning 4-domains subfamily A member 4A-like</fullName>
    </recommendedName>
</protein>
<evidence type="ECO:0000256" key="2">
    <source>
        <dbReference type="ARBA" id="ARBA00009565"/>
    </source>
</evidence>
<dbReference type="InterPro" id="IPR030417">
    <property type="entry name" value="MS4A"/>
</dbReference>
<dbReference type="PANTHER" id="PTHR23320">
    <property type="entry name" value="MEMBRANE-SPANNING 4-DOMAINS SUBFAMILY A MS4A -RELATED"/>
    <property type="match status" value="1"/>
</dbReference>
<reference evidence="7 8" key="1">
    <citation type="submission" date="2020-02" db="EMBL/GenBank/DDBJ databases">
        <title>A chromosome-scale genome assembly of the black bullhead catfish (Ameiurus melas).</title>
        <authorList>
            <person name="Wen M."/>
            <person name="Zham M."/>
            <person name="Cabau C."/>
            <person name="Klopp C."/>
            <person name="Donnadieu C."/>
            <person name="Roques C."/>
            <person name="Bouchez O."/>
            <person name="Lampietro C."/>
            <person name="Jouanno E."/>
            <person name="Herpin A."/>
            <person name="Louis A."/>
            <person name="Berthelot C."/>
            <person name="Parey E."/>
            <person name="Roest-Crollius H."/>
            <person name="Braasch I."/>
            <person name="Postlethwait J."/>
            <person name="Robinson-Rechavi M."/>
            <person name="Echchiki A."/>
            <person name="Begum T."/>
            <person name="Montfort J."/>
            <person name="Schartl M."/>
            <person name="Bobe J."/>
            <person name="Guiguen Y."/>
        </authorList>
    </citation>
    <scope>NUCLEOTIDE SEQUENCE [LARGE SCALE GENOMIC DNA]</scope>
    <source>
        <strain evidence="7">M_S1</strain>
        <tissue evidence="7">Blood</tissue>
    </source>
</reference>
<evidence type="ECO:0000256" key="5">
    <source>
        <dbReference type="ARBA" id="ARBA00023136"/>
    </source>
</evidence>
<dbReference type="Pfam" id="PF04103">
    <property type="entry name" value="CD20"/>
    <property type="match status" value="1"/>
</dbReference>
<evidence type="ECO:0000313" key="7">
    <source>
        <dbReference type="EMBL" id="KAF4080280.1"/>
    </source>
</evidence>
<keyword evidence="3 6" id="KW-0812">Transmembrane</keyword>
<proteinExistence type="inferred from homology"/>
<feature type="transmembrane region" description="Helical" evidence="6">
    <location>
        <begin position="97"/>
        <end position="122"/>
    </location>
</feature>
<evidence type="ECO:0000256" key="3">
    <source>
        <dbReference type="ARBA" id="ARBA00022692"/>
    </source>
</evidence>
<gene>
    <name evidence="7" type="ORF">AMELA_G00168550</name>
</gene>
<sequence>MAPTGQTLPPGHNMANTSPPPIVWFLKAEPKALGTVQIMIGLITLLFGIVLGSDFSFVLASVVTGNLYWASIVYIIAGSLSVAAETKLHPCLVRGSLGMNVVSAVFSAVGMGVLITDFFLYYDCYSNEVCYRFQARSKAISGVLLVFAVLQFIISISISVFACKATCCSETMVPFVTYANHTVTGNPQNVVYIPQAQVNMNNPVQQNIPVQQNNPVQQNIYDWPGR</sequence>
<dbReference type="Proteomes" id="UP000593565">
    <property type="component" value="Unassembled WGS sequence"/>
</dbReference>
<keyword evidence="4 6" id="KW-1133">Transmembrane helix</keyword>
<evidence type="ECO:0008006" key="9">
    <source>
        <dbReference type="Google" id="ProtNLM"/>
    </source>
</evidence>
<name>A0A7J6ACE6_AMEME</name>
<keyword evidence="5 6" id="KW-0472">Membrane</keyword>
<keyword evidence="8" id="KW-1185">Reference proteome</keyword>
<dbReference type="PANTHER" id="PTHR23320:SF128">
    <property type="entry name" value="MEMBRANE-SPANNING 4-DOMAINS SUBFAMILY A MEMBER 4A"/>
    <property type="match status" value="1"/>
</dbReference>
<dbReference type="GO" id="GO:0016020">
    <property type="term" value="C:membrane"/>
    <property type="evidence" value="ECO:0007669"/>
    <property type="project" value="UniProtKB-SubCell"/>
</dbReference>
<evidence type="ECO:0000313" key="8">
    <source>
        <dbReference type="Proteomes" id="UP000593565"/>
    </source>
</evidence>
<comment type="similarity">
    <text evidence="2">Belongs to the MS4A family.</text>
</comment>
<dbReference type="AlphaFoldDB" id="A0A7J6ACE6"/>
<comment type="subcellular location">
    <subcellularLocation>
        <location evidence="1">Membrane</location>
        <topology evidence="1">Multi-pass membrane protein</topology>
    </subcellularLocation>
</comment>
<evidence type="ECO:0000256" key="6">
    <source>
        <dbReference type="SAM" id="Phobius"/>
    </source>
</evidence>
<dbReference type="EMBL" id="JAAGNN010000014">
    <property type="protein sequence ID" value="KAF4080280.1"/>
    <property type="molecule type" value="Genomic_DNA"/>
</dbReference>
<feature type="transmembrane region" description="Helical" evidence="6">
    <location>
        <begin position="143"/>
        <end position="162"/>
    </location>
</feature>
<evidence type="ECO:0000256" key="1">
    <source>
        <dbReference type="ARBA" id="ARBA00004141"/>
    </source>
</evidence>
<feature type="transmembrane region" description="Helical" evidence="6">
    <location>
        <begin position="32"/>
        <end position="50"/>
    </location>
</feature>
<dbReference type="InterPro" id="IPR007237">
    <property type="entry name" value="CD20-like"/>
</dbReference>